<sequence>MPPSLDKDTSIITYAVIKDAIHDHNAKMSTSTAHADEFNGESARKLIIPFVQNYNQMVLHFYYNLKLLTKKTFFSARHKSATFLNNSQSAGSLRKRQSEQNICLATARRSDGAN</sequence>
<keyword evidence="2" id="KW-1185">Reference proteome</keyword>
<protein>
    <submittedName>
        <fullName evidence="1">Uncharacterized protein</fullName>
    </submittedName>
</protein>
<organism evidence="1">
    <name type="scientific">Oryza barthii</name>
    <dbReference type="NCBI Taxonomy" id="65489"/>
    <lineage>
        <taxon>Eukaryota</taxon>
        <taxon>Viridiplantae</taxon>
        <taxon>Streptophyta</taxon>
        <taxon>Embryophyta</taxon>
        <taxon>Tracheophyta</taxon>
        <taxon>Spermatophyta</taxon>
        <taxon>Magnoliopsida</taxon>
        <taxon>Liliopsida</taxon>
        <taxon>Poales</taxon>
        <taxon>Poaceae</taxon>
        <taxon>BOP clade</taxon>
        <taxon>Oryzoideae</taxon>
        <taxon>Oryzeae</taxon>
        <taxon>Oryzinae</taxon>
        <taxon>Oryza</taxon>
    </lineage>
</organism>
<reference evidence="1" key="2">
    <citation type="submission" date="2015-03" db="UniProtKB">
        <authorList>
            <consortium name="EnsemblPlants"/>
        </authorList>
    </citation>
    <scope>IDENTIFICATION</scope>
</reference>
<evidence type="ECO:0000313" key="2">
    <source>
        <dbReference type="Proteomes" id="UP000026960"/>
    </source>
</evidence>
<accession>A0A0D3FFJ5</accession>
<dbReference type="AlphaFoldDB" id="A0A0D3FFJ5"/>
<name>A0A0D3FFJ5_9ORYZ</name>
<proteinExistence type="predicted"/>
<dbReference type="HOGENOM" id="CLU_2124865_0_0_1"/>
<evidence type="ECO:0000313" key="1">
    <source>
        <dbReference type="EnsemblPlants" id="OBART03G08640.1"/>
    </source>
</evidence>
<dbReference type="Gramene" id="OBART03G08640.1">
    <property type="protein sequence ID" value="OBART03G08640.1"/>
    <property type="gene ID" value="OBART03G08640"/>
</dbReference>
<dbReference type="PaxDb" id="65489-OBART03G08640.1"/>
<dbReference type="Proteomes" id="UP000026960">
    <property type="component" value="Chromosome 3"/>
</dbReference>
<reference evidence="1" key="1">
    <citation type="journal article" date="2009" name="Rice">
        <title>De Novo Next Generation Sequencing of Plant Genomes.</title>
        <authorList>
            <person name="Rounsley S."/>
            <person name="Marri P.R."/>
            <person name="Yu Y."/>
            <person name="He R."/>
            <person name="Sisneros N."/>
            <person name="Goicoechea J.L."/>
            <person name="Lee S.J."/>
            <person name="Angelova A."/>
            <person name="Kudrna D."/>
            <person name="Luo M."/>
            <person name="Affourtit J."/>
            <person name="Desany B."/>
            <person name="Knight J."/>
            <person name="Niazi F."/>
            <person name="Egholm M."/>
            <person name="Wing R.A."/>
        </authorList>
    </citation>
    <scope>NUCLEOTIDE SEQUENCE [LARGE SCALE GENOMIC DNA]</scope>
    <source>
        <strain evidence="1">cv. IRGC 105608</strain>
    </source>
</reference>
<dbReference type="EnsemblPlants" id="OBART03G08640.1">
    <property type="protein sequence ID" value="OBART03G08640.1"/>
    <property type="gene ID" value="OBART03G08640"/>
</dbReference>